<evidence type="ECO:0000313" key="16">
    <source>
        <dbReference type="Proteomes" id="UP001165082"/>
    </source>
</evidence>
<sequence>MFLQSLGGARFIYKALSGRPLPDVFLDTTGCAFTFLPVKLSGYLRGLNIKVFTYTHYPTISTDMLALVYARRPAYNNKDSLAGNPVKAYAKLAYYLIFTLLYAVAGTFADFVMVNSSWTRNHISSLWPFSSPQVLYPPCDSAGFGLCPLSPKKPQIISIGQFRPEKDHALQILAFKKFKDTCSKSPGAKLILLGGCRGPSDSSRVSSLRSLVSSLGLGGDVEFLLNEPYGVLKRHLAESSVGVHTMWNEHFGIGVVEMMAAGLITIAHNSGGPKADIIQPGVDGYLADTVETYAEAMKE</sequence>
<keyword evidence="5" id="KW-0328">Glycosyltransferase</keyword>
<comment type="catalytic activity">
    <reaction evidence="11">
        <text>an alpha-D-Man-(1-&gt;3)-[alpha-D-Man-(1-&gt;6)]-beta-D-Man-(1-&gt;4)-beta-D-GlcNAc-(1-&gt;4)-alpha-D-GlcNAc-diphospho-di-trans,poly-cis-dolichol + 2 GDP-alpha-D-mannose = an alpha-D-Man-(1-&gt;2)-alpha-D-Man-(1-&gt;2)-alpha-D-Man-(1-&gt;3)-[alpha-D-Man-(1-&gt;6)]-beta-D-Man-(1-&gt;4)-beta-D-GlcNAc-(1-&gt;4)-alpha-D-GlcNAc-diphospho-di-trans,poly-cis-dolichol + 2 GDP + 2 H(+)</text>
        <dbReference type="Rhea" id="RHEA:29523"/>
        <dbReference type="Rhea" id="RHEA-COMP:19515"/>
        <dbReference type="Rhea" id="RHEA-COMP:19516"/>
        <dbReference type="ChEBI" id="CHEBI:15378"/>
        <dbReference type="ChEBI" id="CHEBI:57527"/>
        <dbReference type="ChEBI" id="CHEBI:58189"/>
        <dbReference type="ChEBI" id="CHEBI:132511"/>
        <dbReference type="ChEBI" id="CHEBI:132515"/>
        <dbReference type="EC" id="2.4.1.131"/>
    </reaction>
    <physiologicalReaction direction="left-to-right" evidence="11">
        <dbReference type="Rhea" id="RHEA:29524"/>
    </physiologicalReaction>
</comment>
<gene>
    <name evidence="15" type="ORF">TrRE_jg3738</name>
</gene>
<dbReference type="Gene3D" id="3.40.50.2000">
    <property type="entry name" value="Glycogen Phosphorylase B"/>
    <property type="match status" value="1"/>
</dbReference>
<keyword evidence="16" id="KW-1185">Reference proteome</keyword>
<evidence type="ECO:0000256" key="5">
    <source>
        <dbReference type="ARBA" id="ARBA00022676"/>
    </source>
</evidence>
<comment type="subcellular location">
    <subcellularLocation>
        <location evidence="1">Endoplasmic reticulum membrane</location>
        <topology evidence="1">Single-pass membrane protein</topology>
    </subcellularLocation>
</comment>
<keyword evidence="8" id="KW-0256">Endoplasmic reticulum</keyword>
<keyword evidence="9 12" id="KW-1133">Transmembrane helix</keyword>
<evidence type="ECO:0000313" key="15">
    <source>
        <dbReference type="EMBL" id="GMH56885.1"/>
    </source>
</evidence>
<dbReference type="SUPFAM" id="SSF53756">
    <property type="entry name" value="UDP-Glycosyltransferase/glycogen phosphorylase"/>
    <property type="match status" value="1"/>
</dbReference>
<protein>
    <recommendedName>
        <fullName evidence="4">GDP-Man:Man(3)GlcNAc(2)-PP-Dol alpha-1,2-mannosyltransferase</fullName>
        <ecNumber evidence="3">2.4.1.131</ecNumber>
    </recommendedName>
</protein>
<feature type="domain" description="ALG11 mannosyltransferase N-terminal" evidence="14">
    <location>
        <begin position="1"/>
        <end position="127"/>
    </location>
</feature>
<evidence type="ECO:0000256" key="2">
    <source>
        <dbReference type="ARBA" id="ARBA00004922"/>
    </source>
</evidence>
<dbReference type="PANTHER" id="PTHR45919:SF1">
    <property type="entry name" value="GDP-MAN:MAN(3)GLCNAC(2)-PP-DOL ALPHA-1,2-MANNOSYLTRANSFERASE"/>
    <property type="match status" value="1"/>
</dbReference>
<evidence type="ECO:0000256" key="4">
    <source>
        <dbReference type="ARBA" id="ARBA00022018"/>
    </source>
</evidence>
<dbReference type="EMBL" id="BRXZ01003545">
    <property type="protein sequence ID" value="GMH56885.1"/>
    <property type="molecule type" value="Genomic_DNA"/>
</dbReference>
<evidence type="ECO:0000256" key="11">
    <source>
        <dbReference type="ARBA" id="ARBA00045065"/>
    </source>
</evidence>
<dbReference type="GO" id="GO:0004377">
    <property type="term" value="F:GDP-Man:Man(3)GlcNAc(2)-PP-Dol alpha-1,2-mannosyltransferase activity"/>
    <property type="evidence" value="ECO:0007669"/>
    <property type="project" value="UniProtKB-EC"/>
</dbReference>
<feature type="domain" description="Glycosyl transferase family 1" evidence="13">
    <location>
        <begin position="151"/>
        <end position="297"/>
    </location>
</feature>
<dbReference type="Pfam" id="PF15924">
    <property type="entry name" value="ALG11_N"/>
    <property type="match status" value="1"/>
</dbReference>
<reference evidence="15" key="1">
    <citation type="submission" date="2022-07" db="EMBL/GenBank/DDBJ databases">
        <title>Genome analysis of Parmales, a sister group of diatoms, reveals the evolutionary specialization of diatoms from phago-mixotrophs to photoautotrophs.</title>
        <authorList>
            <person name="Ban H."/>
            <person name="Sato S."/>
            <person name="Yoshikawa S."/>
            <person name="Kazumasa Y."/>
            <person name="Nakamura Y."/>
            <person name="Ichinomiya M."/>
            <person name="Saitoh K."/>
            <person name="Sato N."/>
            <person name="Blanc-Mathieu R."/>
            <person name="Endo H."/>
            <person name="Kuwata A."/>
            <person name="Ogata H."/>
        </authorList>
    </citation>
    <scope>NUCLEOTIDE SEQUENCE</scope>
</reference>
<evidence type="ECO:0000256" key="3">
    <source>
        <dbReference type="ARBA" id="ARBA00012645"/>
    </source>
</evidence>
<feature type="transmembrane region" description="Helical" evidence="12">
    <location>
        <begin position="92"/>
        <end position="114"/>
    </location>
</feature>
<organism evidence="15 16">
    <name type="scientific">Triparma retinervis</name>
    <dbReference type="NCBI Taxonomy" id="2557542"/>
    <lineage>
        <taxon>Eukaryota</taxon>
        <taxon>Sar</taxon>
        <taxon>Stramenopiles</taxon>
        <taxon>Ochrophyta</taxon>
        <taxon>Bolidophyceae</taxon>
        <taxon>Parmales</taxon>
        <taxon>Triparmaceae</taxon>
        <taxon>Triparma</taxon>
    </lineage>
</organism>
<keyword evidence="7 12" id="KW-0812">Transmembrane</keyword>
<dbReference type="InterPro" id="IPR031814">
    <property type="entry name" value="ALG11_N"/>
</dbReference>
<accession>A0A9W7DWN2</accession>
<proteinExistence type="predicted"/>
<evidence type="ECO:0000256" key="9">
    <source>
        <dbReference type="ARBA" id="ARBA00022989"/>
    </source>
</evidence>
<comment type="pathway">
    <text evidence="2">Protein modification; protein glycosylation.</text>
</comment>
<dbReference type="PANTHER" id="PTHR45919">
    <property type="entry name" value="GDP-MAN:MAN(3)GLCNAC(2)-PP-DOL ALPHA-1,2-MANNOSYLTRANSFERASE"/>
    <property type="match status" value="1"/>
</dbReference>
<dbReference type="Proteomes" id="UP001165082">
    <property type="component" value="Unassembled WGS sequence"/>
</dbReference>
<evidence type="ECO:0000259" key="14">
    <source>
        <dbReference type="Pfam" id="PF15924"/>
    </source>
</evidence>
<evidence type="ECO:0000256" key="6">
    <source>
        <dbReference type="ARBA" id="ARBA00022679"/>
    </source>
</evidence>
<name>A0A9W7DWN2_9STRA</name>
<keyword evidence="6" id="KW-0808">Transferase</keyword>
<dbReference type="InterPro" id="IPR038013">
    <property type="entry name" value="ALG11"/>
</dbReference>
<evidence type="ECO:0000256" key="10">
    <source>
        <dbReference type="ARBA" id="ARBA00023136"/>
    </source>
</evidence>
<evidence type="ECO:0000256" key="1">
    <source>
        <dbReference type="ARBA" id="ARBA00004389"/>
    </source>
</evidence>
<dbReference type="InterPro" id="IPR001296">
    <property type="entry name" value="Glyco_trans_1"/>
</dbReference>
<dbReference type="AlphaFoldDB" id="A0A9W7DWN2"/>
<evidence type="ECO:0000256" key="8">
    <source>
        <dbReference type="ARBA" id="ARBA00022824"/>
    </source>
</evidence>
<feature type="non-terminal residue" evidence="15">
    <location>
        <position position="1"/>
    </location>
</feature>
<comment type="caution">
    <text evidence="15">The sequence shown here is derived from an EMBL/GenBank/DDBJ whole genome shotgun (WGS) entry which is preliminary data.</text>
</comment>
<evidence type="ECO:0000256" key="12">
    <source>
        <dbReference type="SAM" id="Phobius"/>
    </source>
</evidence>
<dbReference type="GO" id="GO:0006487">
    <property type="term" value="P:protein N-linked glycosylation"/>
    <property type="evidence" value="ECO:0007669"/>
    <property type="project" value="TreeGrafter"/>
</dbReference>
<evidence type="ECO:0000256" key="7">
    <source>
        <dbReference type="ARBA" id="ARBA00022692"/>
    </source>
</evidence>
<evidence type="ECO:0000259" key="13">
    <source>
        <dbReference type="Pfam" id="PF00534"/>
    </source>
</evidence>
<keyword evidence="10 12" id="KW-0472">Membrane</keyword>
<dbReference type="Pfam" id="PF00534">
    <property type="entry name" value="Glycos_transf_1"/>
    <property type="match status" value="1"/>
</dbReference>
<dbReference type="OrthoDB" id="2276068at2759"/>
<dbReference type="EC" id="2.4.1.131" evidence="3"/>
<dbReference type="GO" id="GO:0005789">
    <property type="term" value="C:endoplasmic reticulum membrane"/>
    <property type="evidence" value="ECO:0007669"/>
    <property type="project" value="UniProtKB-SubCell"/>
</dbReference>